<organism evidence="2 3">
    <name type="scientific">Vermiconidia calcicola</name>
    <dbReference type="NCBI Taxonomy" id="1690605"/>
    <lineage>
        <taxon>Eukaryota</taxon>
        <taxon>Fungi</taxon>
        <taxon>Dikarya</taxon>
        <taxon>Ascomycota</taxon>
        <taxon>Pezizomycotina</taxon>
        <taxon>Dothideomycetes</taxon>
        <taxon>Dothideomycetidae</taxon>
        <taxon>Mycosphaerellales</taxon>
        <taxon>Extremaceae</taxon>
        <taxon>Vermiconidia</taxon>
    </lineage>
</organism>
<dbReference type="Proteomes" id="UP001345827">
    <property type="component" value="Unassembled WGS sequence"/>
</dbReference>
<sequence length="235" mass="25833">MCSENANSGSGETGLSHTTDLTLSAGESDLLRLRAYVPPGSTLCADAFDLMISGLPLSIVHHSLRVYLFANWLARKEQSSWTDNESLFVACICHDLGASQHHNGPQRFEVEGADAAADLLRKHGKSEQEAHEVWTAIALHTSPGIAERITPLARLVRLGVLMDFRPAIRQEMAAVAYGDEIEAKLPRLEIEKILGDAVVHQAVQDPKKAPAASWPNNLYKSYLENPEWRGVNRAF</sequence>
<protein>
    <recommendedName>
        <fullName evidence="1">HD/PDEase domain-containing protein</fullName>
    </recommendedName>
</protein>
<dbReference type="Gene3D" id="1.10.3210.10">
    <property type="entry name" value="Hypothetical protein af1432"/>
    <property type="match status" value="1"/>
</dbReference>
<reference evidence="2 3" key="1">
    <citation type="submission" date="2023-06" db="EMBL/GenBank/DDBJ databases">
        <title>Black Yeasts Isolated from many extreme environments.</title>
        <authorList>
            <person name="Coleine C."/>
            <person name="Stajich J.E."/>
            <person name="Selbmann L."/>
        </authorList>
    </citation>
    <scope>NUCLEOTIDE SEQUENCE [LARGE SCALE GENOMIC DNA]</scope>
    <source>
        <strain evidence="2 3">CCFEE 5887</strain>
    </source>
</reference>
<dbReference type="AlphaFoldDB" id="A0AAV9QEF8"/>
<dbReference type="SUPFAM" id="SSF109604">
    <property type="entry name" value="HD-domain/PDEase-like"/>
    <property type="match status" value="1"/>
</dbReference>
<dbReference type="InterPro" id="IPR006674">
    <property type="entry name" value="HD_domain"/>
</dbReference>
<feature type="domain" description="HD/PDEase" evidence="1">
    <location>
        <begin position="55"/>
        <end position="193"/>
    </location>
</feature>
<gene>
    <name evidence="2" type="ORF">LTR25_001916</name>
</gene>
<dbReference type="SMART" id="SM00471">
    <property type="entry name" value="HDc"/>
    <property type="match status" value="1"/>
</dbReference>
<dbReference type="InterPro" id="IPR003607">
    <property type="entry name" value="HD/PDEase_dom"/>
</dbReference>
<evidence type="ECO:0000313" key="3">
    <source>
        <dbReference type="Proteomes" id="UP001345827"/>
    </source>
</evidence>
<keyword evidence="3" id="KW-1185">Reference proteome</keyword>
<name>A0AAV9QEF8_9PEZI</name>
<dbReference type="EMBL" id="JAXLQG010000003">
    <property type="protein sequence ID" value="KAK5542031.1"/>
    <property type="molecule type" value="Genomic_DNA"/>
</dbReference>
<proteinExistence type="predicted"/>
<comment type="caution">
    <text evidence="2">The sequence shown here is derived from an EMBL/GenBank/DDBJ whole genome shotgun (WGS) entry which is preliminary data.</text>
</comment>
<dbReference type="Pfam" id="PF01966">
    <property type="entry name" value="HD"/>
    <property type="match status" value="1"/>
</dbReference>
<dbReference type="PANTHER" id="PTHR35569">
    <property type="entry name" value="CYANAMIDE HYDRATASE DDI2-RELATED"/>
    <property type="match status" value="1"/>
</dbReference>
<accession>A0AAV9QEF8</accession>
<evidence type="ECO:0000259" key="1">
    <source>
        <dbReference type="SMART" id="SM00471"/>
    </source>
</evidence>
<dbReference type="CDD" id="cd00077">
    <property type="entry name" value="HDc"/>
    <property type="match status" value="1"/>
</dbReference>
<dbReference type="PANTHER" id="PTHR35569:SF1">
    <property type="entry name" value="CYANAMIDE HYDRATASE DDI2-RELATED"/>
    <property type="match status" value="1"/>
</dbReference>
<evidence type="ECO:0000313" key="2">
    <source>
        <dbReference type="EMBL" id="KAK5542031.1"/>
    </source>
</evidence>